<dbReference type="Proteomes" id="UP001597375">
    <property type="component" value="Unassembled WGS sequence"/>
</dbReference>
<dbReference type="PANTHER" id="PTHR33886">
    <property type="entry name" value="UNSATURATED RHAMNOGALACTURONAN HYDROLASE (EUROFUNG)"/>
    <property type="match status" value="1"/>
</dbReference>
<dbReference type="EMBL" id="JBHUIT010000031">
    <property type="protein sequence ID" value="MFD2257869.1"/>
    <property type="molecule type" value="Genomic_DNA"/>
</dbReference>
<name>A0ABW5DAN7_9BACT</name>
<feature type="chain" id="PRO_5045890706" evidence="2">
    <location>
        <begin position="21"/>
        <end position="386"/>
    </location>
</feature>
<proteinExistence type="predicted"/>
<reference evidence="4" key="1">
    <citation type="journal article" date="2019" name="Int. J. Syst. Evol. Microbiol.">
        <title>The Global Catalogue of Microorganisms (GCM) 10K type strain sequencing project: providing services to taxonomists for standard genome sequencing and annotation.</title>
        <authorList>
            <consortium name="The Broad Institute Genomics Platform"/>
            <consortium name="The Broad Institute Genome Sequencing Center for Infectious Disease"/>
            <person name="Wu L."/>
            <person name="Ma J."/>
        </authorList>
    </citation>
    <scope>NUCLEOTIDE SEQUENCE [LARGE SCALE GENOMIC DNA]</scope>
    <source>
        <strain evidence="4">CGMCC 4.7106</strain>
    </source>
</reference>
<keyword evidence="2" id="KW-0732">Signal</keyword>
<dbReference type="Pfam" id="PF07470">
    <property type="entry name" value="Glyco_hydro_88"/>
    <property type="match status" value="1"/>
</dbReference>
<comment type="caution">
    <text evidence="3">The sequence shown here is derived from an EMBL/GenBank/DDBJ whole genome shotgun (WGS) entry which is preliminary data.</text>
</comment>
<dbReference type="InterPro" id="IPR008928">
    <property type="entry name" value="6-hairpin_glycosidase_sf"/>
</dbReference>
<keyword evidence="4" id="KW-1185">Reference proteome</keyword>
<dbReference type="InterPro" id="IPR012341">
    <property type="entry name" value="6hp_glycosidase-like_sf"/>
</dbReference>
<evidence type="ECO:0000256" key="2">
    <source>
        <dbReference type="SAM" id="SignalP"/>
    </source>
</evidence>
<evidence type="ECO:0000313" key="4">
    <source>
        <dbReference type="Proteomes" id="UP001597375"/>
    </source>
</evidence>
<keyword evidence="1 3" id="KW-0378">Hydrolase</keyword>
<gene>
    <name evidence="3" type="ORF">ACFSSA_14395</name>
</gene>
<protein>
    <submittedName>
        <fullName evidence="3">Glycoside hydrolase family 105 protein</fullName>
    </submittedName>
</protein>
<organism evidence="3 4">
    <name type="scientific">Luteolibacter algae</name>
    <dbReference type="NCBI Taxonomy" id="454151"/>
    <lineage>
        <taxon>Bacteria</taxon>
        <taxon>Pseudomonadati</taxon>
        <taxon>Verrucomicrobiota</taxon>
        <taxon>Verrucomicrobiia</taxon>
        <taxon>Verrucomicrobiales</taxon>
        <taxon>Verrucomicrobiaceae</taxon>
        <taxon>Luteolibacter</taxon>
    </lineage>
</organism>
<dbReference type="Gene3D" id="1.50.10.10">
    <property type="match status" value="1"/>
</dbReference>
<dbReference type="PANTHER" id="PTHR33886:SF8">
    <property type="entry name" value="UNSATURATED RHAMNOGALACTURONAN HYDROLASE (EUROFUNG)"/>
    <property type="match status" value="1"/>
</dbReference>
<dbReference type="InterPro" id="IPR052043">
    <property type="entry name" value="PolySaccharide_Degr_Enz"/>
</dbReference>
<sequence>MKPFSSFKSLCIGIIFLSSAASGVAATEPSPQSVKAICEKVAEWQIESFEEQGKYRALPTTDRRKWHHRNRYPDMNWNNGALYAGMFEWSTIAGDPKFTDWLRAIGDKNSWDLHVNAAKGSHHADAHAVGISHLKMHEQFGDPEMIAPTRGIFDEILARPDAEEYHWVWADALFMSPPVWAQLSKATGDMRYLEYMDRQYHMTYDELWNAEDQLFYRDKGRIKKREKNGANEYWARGNGWVYGGLTYMLPYLPEDWDGRAFYIDLFRQMSEALIRTQRSDGTWSMGMMGAEADYPSKDISGSSFFVFGMARGINMGILDRTKYEPIVFKGWQALTECVREDGLVGYVQGVGAGPGETFADYTESYGTGGFLAAGAEVYKLVSKTGR</sequence>
<dbReference type="GO" id="GO:0016787">
    <property type="term" value="F:hydrolase activity"/>
    <property type="evidence" value="ECO:0007669"/>
    <property type="project" value="UniProtKB-KW"/>
</dbReference>
<dbReference type="SUPFAM" id="SSF48208">
    <property type="entry name" value="Six-hairpin glycosidases"/>
    <property type="match status" value="1"/>
</dbReference>
<evidence type="ECO:0000256" key="1">
    <source>
        <dbReference type="ARBA" id="ARBA00022801"/>
    </source>
</evidence>
<feature type="signal peptide" evidence="2">
    <location>
        <begin position="1"/>
        <end position="20"/>
    </location>
</feature>
<dbReference type="RefSeq" id="WP_386821242.1">
    <property type="nucleotide sequence ID" value="NZ_JBHUIT010000031.1"/>
</dbReference>
<accession>A0ABW5DAN7</accession>
<dbReference type="InterPro" id="IPR010905">
    <property type="entry name" value="Glyco_hydro_88"/>
</dbReference>
<evidence type="ECO:0000313" key="3">
    <source>
        <dbReference type="EMBL" id="MFD2257869.1"/>
    </source>
</evidence>